<dbReference type="EMBL" id="KE356561">
    <property type="protein sequence ID" value="ERG96145.1"/>
    <property type="molecule type" value="Genomic_DNA"/>
</dbReference>
<evidence type="ECO:0000313" key="2">
    <source>
        <dbReference type="EMBL" id="ERG96145.1"/>
    </source>
</evidence>
<dbReference type="PANTHER" id="PTHR43471:SF1">
    <property type="entry name" value="ABC TRANSPORTER PERMEASE PROTEIN NOSY-RELATED"/>
    <property type="match status" value="1"/>
</dbReference>
<feature type="transmembrane region" description="Helical" evidence="1">
    <location>
        <begin position="144"/>
        <end position="169"/>
    </location>
</feature>
<dbReference type="Pfam" id="PF12679">
    <property type="entry name" value="ABC2_membrane_2"/>
    <property type="match status" value="1"/>
</dbReference>
<proteinExistence type="predicted"/>
<feature type="transmembrane region" description="Helical" evidence="1">
    <location>
        <begin position="29"/>
        <end position="50"/>
    </location>
</feature>
<dbReference type="STRING" id="1238425.J07HQW2_02615"/>
<name>U1NG96_9EURY</name>
<dbReference type="Proteomes" id="UP000030710">
    <property type="component" value="Unassembled WGS sequence"/>
</dbReference>
<sequence length="283" mass="30755">MSKLGRIDTTGWRSVAQTDARRARRTPTILLLLGIIMITSIGYSVIYTYIGVSDPTFMGFLDGVTSLLSFIIPVVGLLLGYKSIAHTRDTGSVLLALSFPQSRAGLVIGTLLSRWILLGITTVAGLILSGSIAATLYGTEGMIAYPWVIVMTLLYSAAFVGIGVGISTATTSERWITLSTFGSYFLLIIIWDGFTTAILLILHRFNFNILASPPDWMLLFGLLSPESAYHLLLRVSAGIDVAGRYVADTTPIYVGWWAAVGVLGIWISLPVIFGFYRFRAADL</sequence>
<gene>
    <name evidence="2" type="ORF">J07HQW2_02615</name>
</gene>
<feature type="transmembrane region" description="Helical" evidence="1">
    <location>
        <begin position="115"/>
        <end position="137"/>
    </location>
</feature>
<feature type="transmembrane region" description="Helical" evidence="1">
    <location>
        <begin position="56"/>
        <end position="79"/>
    </location>
</feature>
<dbReference type="eggNOG" id="arCOG02436">
    <property type="taxonomic scope" value="Archaea"/>
</dbReference>
<protein>
    <recommendedName>
        <fullName evidence="4">ABC-type transport system involved in multi-copper enzyme maturation, permease component</fullName>
    </recommendedName>
</protein>
<keyword evidence="1" id="KW-1133">Transmembrane helix</keyword>
<accession>U1NG96</accession>
<dbReference type="HOGENOM" id="CLU_071765_0_1_2"/>
<keyword evidence="1" id="KW-0812">Transmembrane</keyword>
<evidence type="ECO:0000256" key="1">
    <source>
        <dbReference type="SAM" id="Phobius"/>
    </source>
</evidence>
<dbReference type="GO" id="GO:0005886">
    <property type="term" value="C:plasma membrane"/>
    <property type="evidence" value="ECO:0007669"/>
    <property type="project" value="UniProtKB-SubCell"/>
</dbReference>
<dbReference type="AlphaFoldDB" id="U1NG96"/>
<feature type="transmembrane region" description="Helical" evidence="1">
    <location>
        <begin position="253"/>
        <end position="276"/>
    </location>
</feature>
<organism evidence="2 3">
    <name type="scientific">Haloquadratum walsbyi J07HQW2</name>
    <dbReference type="NCBI Taxonomy" id="1238425"/>
    <lineage>
        <taxon>Archaea</taxon>
        <taxon>Methanobacteriati</taxon>
        <taxon>Methanobacteriota</taxon>
        <taxon>Stenosarchaea group</taxon>
        <taxon>Halobacteria</taxon>
        <taxon>Halobacteriales</taxon>
        <taxon>Haloferacaceae</taxon>
        <taxon>Haloquadratum</taxon>
    </lineage>
</organism>
<keyword evidence="1" id="KW-0472">Membrane</keyword>
<dbReference type="GO" id="GO:0140359">
    <property type="term" value="F:ABC-type transporter activity"/>
    <property type="evidence" value="ECO:0007669"/>
    <property type="project" value="InterPro"/>
</dbReference>
<evidence type="ECO:0008006" key="4">
    <source>
        <dbReference type="Google" id="ProtNLM"/>
    </source>
</evidence>
<feature type="transmembrane region" description="Helical" evidence="1">
    <location>
        <begin position="181"/>
        <end position="202"/>
    </location>
</feature>
<dbReference type="RefSeq" id="WP_021055613.1">
    <property type="nucleotide sequence ID" value="NZ_KE356561.1"/>
</dbReference>
<reference evidence="2 3" key="1">
    <citation type="journal article" date="2013" name="PLoS ONE">
        <title>Assembly-driven community genomics of a hypersaline microbial ecosystem.</title>
        <authorList>
            <person name="Podell S."/>
            <person name="Ugalde J.A."/>
            <person name="Narasingarao P."/>
            <person name="Banfield J.F."/>
            <person name="Heidelberg K.B."/>
            <person name="Allen E.E."/>
        </authorList>
    </citation>
    <scope>NUCLEOTIDE SEQUENCE [LARGE SCALE GENOMIC DNA]</scope>
    <source>
        <strain evidence="3">J07HQW2</strain>
    </source>
</reference>
<dbReference type="PANTHER" id="PTHR43471">
    <property type="entry name" value="ABC TRANSPORTER PERMEASE"/>
    <property type="match status" value="1"/>
</dbReference>
<evidence type="ECO:0000313" key="3">
    <source>
        <dbReference type="Proteomes" id="UP000030710"/>
    </source>
</evidence>